<dbReference type="RefSeq" id="WP_006855897.1">
    <property type="nucleotide sequence ID" value="NZ_GG692715.1"/>
</dbReference>
<dbReference type="EMBL" id="ABYJ02000039">
    <property type="protein sequence ID" value="EEV02297.1"/>
    <property type="molecule type" value="Genomic_DNA"/>
</dbReference>
<dbReference type="HOGENOM" id="CLU_079595_0_0_9"/>
<reference evidence="1 2" key="1">
    <citation type="submission" date="2009-08" db="EMBL/GenBank/DDBJ databases">
        <authorList>
            <person name="Weinstock G."/>
            <person name="Sodergren E."/>
            <person name="Clifton S."/>
            <person name="Fulton L."/>
            <person name="Fulton B."/>
            <person name="Courtney L."/>
            <person name="Fronick C."/>
            <person name="Harrison M."/>
            <person name="Strong C."/>
            <person name="Farmer C."/>
            <person name="Delahaunty K."/>
            <person name="Markovic C."/>
            <person name="Hall O."/>
            <person name="Minx P."/>
            <person name="Tomlinson C."/>
            <person name="Mitreva M."/>
            <person name="Nelson J."/>
            <person name="Hou S."/>
            <person name="Wollam A."/>
            <person name="Pepin K.H."/>
            <person name="Johnson M."/>
            <person name="Bhonagiri V."/>
            <person name="Nash W.E."/>
            <person name="Warren W."/>
            <person name="Chinwalla A."/>
            <person name="Mardis E.R."/>
            <person name="Wilson R.K."/>
        </authorList>
    </citation>
    <scope>NUCLEOTIDE SEQUENCE [LARGE SCALE GENOMIC DNA]</scope>
    <source>
        <strain evidence="1 2">L1-82</strain>
    </source>
</reference>
<organism evidence="1 2">
    <name type="scientific">Roseburia intestinalis L1-82</name>
    <dbReference type="NCBI Taxonomy" id="536231"/>
    <lineage>
        <taxon>Bacteria</taxon>
        <taxon>Bacillati</taxon>
        <taxon>Bacillota</taxon>
        <taxon>Clostridia</taxon>
        <taxon>Lachnospirales</taxon>
        <taxon>Lachnospiraceae</taxon>
        <taxon>Roseburia</taxon>
    </lineage>
</organism>
<proteinExistence type="predicted"/>
<evidence type="ECO:0000313" key="2">
    <source>
        <dbReference type="Proteomes" id="UP000004828"/>
    </source>
</evidence>
<accession>C7G793</accession>
<dbReference type="Gene3D" id="3.40.50.11340">
    <property type="match status" value="1"/>
</dbReference>
<gene>
    <name evidence="1" type="ORF">ROSINTL182_05760</name>
</gene>
<dbReference type="AlphaFoldDB" id="C7G793"/>
<evidence type="ECO:0000313" key="1">
    <source>
        <dbReference type="EMBL" id="EEV02297.1"/>
    </source>
</evidence>
<name>C7G793_9FIRM</name>
<protein>
    <submittedName>
        <fullName evidence="1">Uncharacterized protein</fullName>
    </submittedName>
</protein>
<sequence length="209" mass="23941">MSEPMIIIEPCAGLGNRLLGLGSAYAVAEKLNRRLVVMWKREVGCNISFSELFDLPFEVVEISENGFKNEPVAQLLGNHAKKKWRKMADRFLECDDVEQIKETEGYEGLFHLIEQTPVIYLKAFGPICEVGAESYSFLKPGKNIEEKGDYLFRELTGNCVGVHVRRTDHTDAIANSPLALFAERMKKNWKRIKKHVFLWQQMTKRYAGN</sequence>
<comment type="caution">
    <text evidence="1">The sequence shown here is derived from an EMBL/GenBank/DDBJ whole genome shotgun (WGS) entry which is preliminary data.</text>
</comment>
<dbReference type="Proteomes" id="UP000004828">
    <property type="component" value="Unassembled WGS sequence"/>
</dbReference>